<dbReference type="Proteomes" id="UP001054945">
    <property type="component" value="Unassembled WGS sequence"/>
</dbReference>
<keyword evidence="2" id="KW-1185">Reference proteome</keyword>
<evidence type="ECO:0000313" key="1">
    <source>
        <dbReference type="EMBL" id="GIY31232.1"/>
    </source>
</evidence>
<evidence type="ECO:0000313" key="2">
    <source>
        <dbReference type="Proteomes" id="UP001054945"/>
    </source>
</evidence>
<name>A0AAV4SG92_CAEEX</name>
<dbReference type="AlphaFoldDB" id="A0AAV4SG92"/>
<proteinExistence type="predicted"/>
<organism evidence="1 2">
    <name type="scientific">Caerostris extrusa</name>
    <name type="common">Bark spider</name>
    <name type="synonym">Caerostris bankana</name>
    <dbReference type="NCBI Taxonomy" id="172846"/>
    <lineage>
        <taxon>Eukaryota</taxon>
        <taxon>Metazoa</taxon>
        <taxon>Ecdysozoa</taxon>
        <taxon>Arthropoda</taxon>
        <taxon>Chelicerata</taxon>
        <taxon>Arachnida</taxon>
        <taxon>Araneae</taxon>
        <taxon>Araneomorphae</taxon>
        <taxon>Entelegynae</taxon>
        <taxon>Araneoidea</taxon>
        <taxon>Araneidae</taxon>
        <taxon>Caerostris</taxon>
    </lineage>
</organism>
<dbReference type="EMBL" id="BPLR01009343">
    <property type="protein sequence ID" value="GIY31232.1"/>
    <property type="molecule type" value="Genomic_DNA"/>
</dbReference>
<accession>A0AAV4SG92</accession>
<reference evidence="1 2" key="1">
    <citation type="submission" date="2021-06" db="EMBL/GenBank/DDBJ databases">
        <title>Caerostris extrusa draft genome.</title>
        <authorList>
            <person name="Kono N."/>
            <person name="Arakawa K."/>
        </authorList>
    </citation>
    <scope>NUCLEOTIDE SEQUENCE [LARGE SCALE GENOMIC DNA]</scope>
</reference>
<gene>
    <name evidence="1" type="ORF">CEXT_454731</name>
</gene>
<comment type="caution">
    <text evidence="1">The sequence shown here is derived from an EMBL/GenBank/DDBJ whole genome shotgun (WGS) entry which is preliminary data.</text>
</comment>
<protein>
    <submittedName>
        <fullName evidence="1">Uncharacterized protein</fullName>
    </submittedName>
</protein>
<sequence length="66" mass="7214">MCSNPAVSDEEEVSGRAFFHPLSDGLLELNGVSVSASNRQILCRKLCRQLLPPGHTFPRGRGSDLF</sequence>